<dbReference type="CDD" id="cd01743">
    <property type="entry name" value="GATase1_Anthranilate_Synthase"/>
    <property type="match status" value="1"/>
</dbReference>
<dbReference type="Pfam" id="PF00425">
    <property type="entry name" value="Chorismate_bind"/>
    <property type="match status" value="1"/>
</dbReference>
<keyword evidence="4" id="KW-0315">Glutamine amidotransferase</keyword>
<dbReference type="InterPro" id="IPR006805">
    <property type="entry name" value="Anth_synth_I_N"/>
</dbReference>
<dbReference type="SUPFAM" id="SSF52317">
    <property type="entry name" value="Class I glutamine amidotransferase-like"/>
    <property type="match status" value="1"/>
</dbReference>
<reference evidence="8 9" key="1">
    <citation type="submission" date="2018-06" db="EMBL/GenBank/DDBJ databases">
        <authorList>
            <consortium name="Pathogen Informatics"/>
            <person name="Doyle S."/>
        </authorList>
    </citation>
    <scope>NUCLEOTIDE SEQUENCE [LARGE SCALE GENOMIC DNA]</scope>
    <source>
        <strain evidence="8 9">NCTC12722</strain>
    </source>
</reference>
<feature type="domain" description="Anthranilate synthase component I N-terminal" evidence="7">
    <location>
        <begin position="254"/>
        <end position="387"/>
    </location>
</feature>
<dbReference type="InterPro" id="IPR015890">
    <property type="entry name" value="Chorismate_C"/>
</dbReference>
<dbReference type="EC" id="2.6.1.85" evidence="2"/>
<evidence type="ECO:0000256" key="2">
    <source>
        <dbReference type="ARBA" id="ARBA00013139"/>
    </source>
</evidence>
<dbReference type="EMBL" id="UIGB01000001">
    <property type="protein sequence ID" value="SUU84119.1"/>
    <property type="molecule type" value="Genomic_DNA"/>
</dbReference>
<name>A0A380W6B0_AFIFE</name>
<dbReference type="PRINTS" id="PR00096">
    <property type="entry name" value="GATASE"/>
</dbReference>
<dbReference type="Proteomes" id="UP000254343">
    <property type="component" value="Unassembled WGS sequence"/>
</dbReference>
<dbReference type="GO" id="GO:0046820">
    <property type="term" value="F:4-amino-4-deoxychorismate synthase activity"/>
    <property type="evidence" value="ECO:0007669"/>
    <property type="project" value="UniProtKB-EC"/>
</dbReference>
<dbReference type="AlphaFoldDB" id="A0A380W6B0"/>
<evidence type="ECO:0000256" key="3">
    <source>
        <dbReference type="ARBA" id="ARBA00022679"/>
    </source>
</evidence>
<evidence type="ECO:0000259" key="7">
    <source>
        <dbReference type="Pfam" id="PF04715"/>
    </source>
</evidence>
<evidence type="ECO:0000256" key="1">
    <source>
        <dbReference type="ARBA" id="ARBA00005970"/>
    </source>
</evidence>
<evidence type="ECO:0000259" key="6">
    <source>
        <dbReference type="Pfam" id="PF00425"/>
    </source>
</evidence>
<gene>
    <name evidence="8" type="primary">pabB</name>
    <name evidence="8" type="ORF">NCTC12722_01303</name>
</gene>
<dbReference type="InterPro" id="IPR005802">
    <property type="entry name" value="ADC_synth_comp_1"/>
</dbReference>
<dbReference type="InterPro" id="IPR005801">
    <property type="entry name" value="ADC_synthase"/>
</dbReference>
<evidence type="ECO:0000259" key="5">
    <source>
        <dbReference type="Pfam" id="PF00117"/>
    </source>
</evidence>
<feature type="domain" description="Chorismate-utilising enzyme C-terminal" evidence="6">
    <location>
        <begin position="436"/>
        <end position="689"/>
    </location>
</feature>
<accession>A0A380W6B0</accession>
<dbReference type="Pfam" id="PF00117">
    <property type="entry name" value="GATase"/>
    <property type="match status" value="1"/>
</dbReference>
<dbReference type="Pfam" id="PF04715">
    <property type="entry name" value="Anth_synt_I_N"/>
    <property type="match status" value="1"/>
</dbReference>
<dbReference type="Gene3D" id="3.40.50.880">
    <property type="match status" value="1"/>
</dbReference>
<dbReference type="PROSITE" id="PS51273">
    <property type="entry name" value="GATASE_TYPE_1"/>
    <property type="match status" value="1"/>
</dbReference>
<evidence type="ECO:0000313" key="8">
    <source>
        <dbReference type="EMBL" id="SUU84119.1"/>
    </source>
</evidence>
<dbReference type="GO" id="GO:0008153">
    <property type="term" value="P:4-aminobenzoate biosynthetic process"/>
    <property type="evidence" value="ECO:0007669"/>
    <property type="project" value="TreeGrafter"/>
</dbReference>
<dbReference type="InterPro" id="IPR006221">
    <property type="entry name" value="TrpG/PapA_dom"/>
</dbReference>
<dbReference type="GO" id="GO:0000162">
    <property type="term" value="P:L-tryptophan biosynthetic process"/>
    <property type="evidence" value="ECO:0007669"/>
    <property type="project" value="TreeGrafter"/>
</dbReference>
<keyword evidence="3 8" id="KW-0808">Transferase</keyword>
<keyword evidence="8" id="KW-0032">Aminotransferase</keyword>
<dbReference type="NCBIfam" id="TIGR00553">
    <property type="entry name" value="pabB"/>
    <property type="match status" value="1"/>
</dbReference>
<dbReference type="InterPro" id="IPR019999">
    <property type="entry name" value="Anth_synth_I-like"/>
</dbReference>
<dbReference type="InterPro" id="IPR029062">
    <property type="entry name" value="Class_I_gatase-like"/>
</dbReference>
<comment type="similarity">
    <text evidence="1">In the C-terminal section; belongs to the anthranilate synthase component I family.</text>
</comment>
<proteinExistence type="inferred from homology"/>
<dbReference type="SUPFAM" id="SSF56322">
    <property type="entry name" value="ADC synthase"/>
    <property type="match status" value="1"/>
</dbReference>
<dbReference type="PRINTS" id="PR00099">
    <property type="entry name" value="CPSGATASE"/>
</dbReference>
<dbReference type="NCBIfam" id="TIGR00566">
    <property type="entry name" value="trpG_papA"/>
    <property type="match status" value="1"/>
</dbReference>
<protein>
    <recommendedName>
        <fullName evidence="2">aminodeoxychorismate synthase</fullName>
        <ecNumber evidence="2">2.6.1.85</ecNumber>
    </recommendedName>
</protein>
<organism evidence="8 9">
    <name type="scientific">Afipia felis</name>
    <name type="common">Cat scratch disease bacillus</name>
    <dbReference type="NCBI Taxonomy" id="1035"/>
    <lineage>
        <taxon>Bacteria</taxon>
        <taxon>Pseudomonadati</taxon>
        <taxon>Pseudomonadota</taxon>
        <taxon>Alphaproteobacteria</taxon>
        <taxon>Hyphomicrobiales</taxon>
        <taxon>Nitrobacteraceae</taxon>
        <taxon>Afipia</taxon>
    </lineage>
</organism>
<sequence>MIKVGGIGCGRYHTGDLNGGFASAAMKTLIIDNYDSFTYNLADLIADINQCAPRVVMNDAATWDEIAREPFDNIVISPGPGRPDRASDFGLSRDVLLNANVPVLGVCLGFQGLAMASGGRLAYAPSLVHGEASLVRHDDDPLFAGVPSPFAAGRYHSFMIERPLPPHLREIAWTDDGLLMGIAHRDKPQWGVQFHPESILTEHGRRLLENFRDLSRGTALAPKMERLPRQAPALSEIRKAFWRELPRAIDTEAAFCQLFASSPHAFWLDSSLVARSLSRWSYLGDASGPNAEIVSYDCVDGFVVVERAGGRQRHNGSIFDYLKAQPPSVPQTPPPCPFRGGYVGWFGYELQQDCGSKVHRDVSTPDSLLIRPDRFIAVDHAEGKSYLVAIDAPEREAHARQWLDEMESALTHLRTLSLVVPRAMRPLDIVMAKGERAYRTSVEECLHAIREGESYQVCLTNELSCEADLDPLDVYRVMRKINPAPFAAFMRWPGGAVLSASPERFLSADTKGEVETKPIKGTARRDADPRRDCELRETLRQSRKDRAENAMIVDLLRNDFSRCCMPGSVHVSELFGVESYETVHQLVSTVRGVLQPDCSVPDLLQAAFPGGSMTGAPKLRTLEIIDRLEERPRGIYSGALGWIGADGAADLSIVIRTIVAQQGRFTIGVGGGVVAASTPQAEYAEMLLKAQASIKALVVTAFGRFDESLYRLSERAQVQVEEHAS</sequence>
<dbReference type="PANTHER" id="PTHR11236:SF18">
    <property type="entry name" value="AMINODEOXYCHORISMATE SYNTHASE"/>
    <property type="match status" value="1"/>
</dbReference>
<evidence type="ECO:0000313" key="9">
    <source>
        <dbReference type="Proteomes" id="UP000254343"/>
    </source>
</evidence>
<dbReference type="GO" id="GO:0009396">
    <property type="term" value="P:folic acid-containing compound biosynthetic process"/>
    <property type="evidence" value="ECO:0007669"/>
    <property type="project" value="InterPro"/>
</dbReference>
<dbReference type="InterPro" id="IPR017926">
    <property type="entry name" value="GATASE"/>
</dbReference>
<evidence type="ECO:0000256" key="4">
    <source>
        <dbReference type="ARBA" id="ARBA00022962"/>
    </source>
</evidence>
<dbReference type="GO" id="GO:0005737">
    <property type="term" value="C:cytoplasm"/>
    <property type="evidence" value="ECO:0007669"/>
    <property type="project" value="TreeGrafter"/>
</dbReference>
<dbReference type="PRINTS" id="PR00097">
    <property type="entry name" value="ANTSNTHASEII"/>
</dbReference>
<dbReference type="PANTHER" id="PTHR11236">
    <property type="entry name" value="AMINOBENZOATE/ANTHRANILATE SYNTHASE"/>
    <property type="match status" value="1"/>
</dbReference>
<dbReference type="Gene3D" id="3.60.120.10">
    <property type="entry name" value="Anthranilate synthase"/>
    <property type="match status" value="1"/>
</dbReference>
<feature type="domain" description="Glutamine amidotransferase" evidence="5">
    <location>
        <begin position="29"/>
        <end position="211"/>
    </location>
</feature>